<dbReference type="RefSeq" id="XP_026684240.1">
    <property type="nucleotide sequence ID" value="XM_026828439.1"/>
</dbReference>
<comment type="similarity">
    <text evidence="1">Belongs to the GTP cyclohydrolase I type 2/NIF3 family.</text>
</comment>
<reference evidence="5" key="1">
    <citation type="submission" date="2025-08" db="UniProtKB">
        <authorList>
            <consortium name="RefSeq"/>
        </authorList>
    </citation>
    <scope>IDENTIFICATION</scope>
</reference>
<sequence length="553" mass="62006">MSHLLIPRAFLRSLLQPITPITSRPLSSLTSRPITSRPLSSLTSRPVPSLTFRPITPTTSRLFSSLTSRPDSNPCTPNLRPYQTLTSRPVSFQAARFASAGYVMTSQLEGKNKVEFFSDPTLDYDADKILHGFLSDFWNITPAMARAAMDHKPGEPVDPMLLAINTNESKEPQKTNLTLHDVVRRLEAMAPLSLAEPWDNVGLLIEPHNTTKHIKNIMLTIDLTDEVLKEAVENGTDLIIAYHPPIFAPLKRVTNDKWKERVVSTCLAHNIAVYSPHTTWDAIQEGRTKNPSRSTGSGRMVELVKPIPLLYAIKKMKAHLKKLVLRVALPQGKHESKYKIKAHLKKLVLRVALLQGKHESEYKMKAHLKKLVLRVALPQGKHEIPGMLASCSDDGDVKLWQIKLENLIHTVANTSTHVLIKDSDLGTYLSVLYSNPRNILHCGHMLYITMLSYVSHFSIHTVANTSTHVLIKDSDLGTYLSVLYSNPRKYDTVTVAKCPVSPSRSTGSGRMVELVKPIPLLYAIKKMKAHLKKLVLRVALPQGKHESKFFFLR</sequence>
<evidence type="ECO:0000256" key="3">
    <source>
        <dbReference type="PIRSR" id="PIRSR602678-1"/>
    </source>
</evidence>
<feature type="non-terminal residue" evidence="5">
    <location>
        <position position="553"/>
    </location>
</feature>
<evidence type="ECO:0000313" key="4">
    <source>
        <dbReference type="Proteomes" id="UP000079169"/>
    </source>
</evidence>
<keyword evidence="3" id="KW-0479">Metal-binding</keyword>
<dbReference type="Proteomes" id="UP000079169">
    <property type="component" value="Unplaced"/>
</dbReference>
<dbReference type="GeneID" id="103515871"/>
<organism evidence="4 5">
    <name type="scientific">Diaphorina citri</name>
    <name type="common">Asian citrus psyllid</name>
    <dbReference type="NCBI Taxonomy" id="121845"/>
    <lineage>
        <taxon>Eukaryota</taxon>
        <taxon>Metazoa</taxon>
        <taxon>Ecdysozoa</taxon>
        <taxon>Arthropoda</taxon>
        <taxon>Hexapoda</taxon>
        <taxon>Insecta</taxon>
        <taxon>Pterygota</taxon>
        <taxon>Neoptera</taxon>
        <taxon>Paraneoptera</taxon>
        <taxon>Hemiptera</taxon>
        <taxon>Sternorrhyncha</taxon>
        <taxon>Psylloidea</taxon>
        <taxon>Psyllidae</taxon>
        <taxon>Diaphorininae</taxon>
        <taxon>Diaphorina</taxon>
    </lineage>
</organism>
<dbReference type="PANTHER" id="PTHR13799:SF13">
    <property type="entry name" value="NIF3-LIKE PROTEIN 1"/>
    <property type="match status" value="1"/>
</dbReference>
<dbReference type="AlphaFoldDB" id="A0A3Q0JBZ0"/>
<evidence type="ECO:0000313" key="5">
    <source>
        <dbReference type="RefSeq" id="XP_026684240.1"/>
    </source>
</evidence>
<dbReference type="Pfam" id="PF01784">
    <property type="entry name" value="DUF34_NIF3"/>
    <property type="match status" value="1"/>
</dbReference>
<accession>A0A3Q0JBZ0</accession>
<gene>
    <name evidence="5" type="primary">LOC103515871</name>
</gene>
<dbReference type="PaxDb" id="121845-A0A3Q0JBZ0"/>
<evidence type="ECO:0000256" key="1">
    <source>
        <dbReference type="ARBA" id="ARBA00006964"/>
    </source>
</evidence>
<evidence type="ECO:0000256" key="2">
    <source>
        <dbReference type="ARBA" id="ARBA00019069"/>
    </source>
</evidence>
<dbReference type="STRING" id="121845.A0A3Q0JBZ0"/>
<feature type="binding site" evidence="3">
    <location>
        <position position="281"/>
    </location>
    <ligand>
        <name>a divalent metal cation</name>
        <dbReference type="ChEBI" id="CHEBI:60240"/>
        <label>1</label>
    </ligand>
</feature>
<dbReference type="GO" id="GO:0005737">
    <property type="term" value="C:cytoplasm"/>
    <property type="evidence" value="ECO:0007669"/>
    <property type="project" value="TreeGrafter"/>
</dbReference>
<dbReference type="InterPro" id="IPR002678">
    <property type="entry name" value="DUF34/NIF3"/>
</dbReference>
<proteinExistence type="inferred from homology"/>
<dbReference type="SUPFAM" id="SSF102705">
    <property type="entry name" value="NIF3 (NGG1p interacting factor 3)-like"/>
    <property type="match status" value="1"/>
</dbReference>
<dbReference type="InterPro" id="IPR036069">
    <property type="entry name" value="DUF34/NIF3_sf"/>
</dbReference>
<feature type="binding site" evidence="3">
    <location>
        <position position="243"/>
    </location>
    <ligand>
        <name>a divalent metal cation</name>
        <dbReference type="ChEBI" id="CHEBI:60240"/>
        <label>1</label>
    </ligand>
</feature>
<keyword evidence="4" id="KW-1185">Reference proteome</keyword>
<dbReference type="Gene3D" id="3.40.1390.30">
    <property type="entry name" value="NIF3 (NGG1p interacting factor 3)-like"/>
    <property type="match status" value="1"/>
</dbReference>
<dbReference type="FunFam" id="3.40.1390.30:FF:000001">
    <property type="entry name" value="GTP cyclohydrolase 1 type 2"/>
    <property type="match status" value="1"/>
</dbReference>
<name>A0A3Q0JBZ0_DIACI</name>
<dbReference type="KEGG" id="dci:103515871"/>
<dbReference type="GO" id="GO:0046872">
    <property type="term" value="F:metal ion binding"/>
    <property type="evidence" value="ECO:0007669"/>
    <property type="project" value="UniProtKB-KW"/>
</dbReference>
<dbReference type="PANTHER" id="PTHR13799">
    <property type="entry name" value="NGG1 INTERACTING FACTOR 3"/>
    <property type="match status" value="1"/>
</dbReference>
<protein>
    <recommendedName>
        <fullName evidence="2">NIF3-like protein 1</fullName>
    </recommendedName>
</protein>